<dbReference type="Gene3D" id="3.30.70.270">
    <property type="match status" value="1"/>
</dbReference>
<protein>
    <recommendedName>
        <fullName evidence="1">Reverse transcriptase/retrotransposon-derived protein RNase H-like domain-containing protein</fullName>
    </recommendedName>
</protein>
<dbReference type="InterPro" id="IPR041577">
    <property type="entry name" value="RT_RNaseH_2"/>
</dbReference>
<dbReference type="Proteomes" id="UP001234989">
    <property type="component" value="Chromosome 1"/>
</dbReference>
<dbReference type="InterPro" id="IPR043502">
    <property type="entry name" value="DNA/RNA_pol_sf"/>
</dbReference>
<feature type="domain" description="Reverse transcriptase/retrotransposon-derived protein RNase H-like" evidence="1">
    <location>
        <begin position="33"/>
        <end position="83"/>
    </location>
</feature>
<name>A0AAF0PNV4_SOLVR</name>
<evidence type="ECO:0000313" key="3">
    <source>
        <dbReference type="Proteomes" id="UP001234989"/>
    </source>
</evidence>
<evidence type="ECO:0000313" key="2">
    <source>
        <dbReference type="EMBL" id="WMV08131.1"/>
    </source>
</evidence>
<dbReference type="AlphaFoldDB" id="A0AAF0PNV4"/>
<evidence type="ECO:0000259" key="1">
    <source>
        <dbReference type="Pfam" id="PF17919"/>
    </source>
</evidence>
<organism evidence="2 3">
    <name type="scientific">Solanum verrucosum</name>
    <dbReference type="NCBI Taxonomy" id="315347"/>
    <lineage>
        <taxon>Eukaryota</taxon>
        <taxon>Viridiplantae</taxon>
        <taxon>Streptophyta</taxon>
        <taxon>Embryophyta</taxon>
        <taxon>Tracheophyta</taxon>
        <taxon>Spermatophyta</taxon>
        <taxon>Magnoliopsida</taxon>
        <taxon>eudicotyledons</taxon>
        <taxon>Gunneridae</taxon>
        <taxon>Pentapetalae</taxon>
        <taxon>asterids</taxon>
        <taxon>lamiids</taxon>
        <taxon>Solanales</taxon>
        <taxon>Solanaceae</taxon>
        <taxon>Solanoideae</taxon>
        <taxon>Solaneae</taxon>
        <taxon>Solanum</taxon>
    </lineage>
</organism>
<dbReference type="SUPFAM" id="SSF56672">
    <property type="entry name" value="DNA/RNA polymerases"/>
    <property type="match status" value="1"/>
</dbReference>
<gene>
    <name evidence="2" type="ORF">MTR67_001516</name>
</gene>
<keyword evidence="3" id="KW-1185">Reference proteome</keyword>
<dbReference type="Pfam" id="PF17919">
    <property type="entry name" value="RT_RNaseH_2"/>
    <property type="match status" value="1"/>
</dbReference>
<dbReference type="InterPro" id="IPR043128">
    <property type="entry name" value="Rev_trsase/Diguanyl_cyclase"/>
</dbReference>
<dbReference type="PANTHER" id="PTHR34072">
    <property type="entry name" value="ENZYMATIC POLYPROTEIN-RELATED"/>
    <property type="match status" value="1"/>
</dbReference>
<dbReference type="PANTHER" id="PTHR34072:SF52">
    <property type="entry name" value="RIBONUCLEASE H"/>
    <property type="match status" value="1"/>
</dbReference>
<dbReference type="EMBL" id="CP133612">
    <property type="protein sequence ID" value="WMV08131.1"/>
    <property type="molecule type" value="Genomic_DNA"/>
</dbReference>
<accession>A0AAF0PNV4</accession>
<sequence>MELVGYYKRFFKGFTSISFLFTKLTHKTFKFQWSKACEESFQEFKTRLTIALVLTLPKGTESFVVYCHASTIKLGCLLMYICKVIAMPPCILRFTRETTQLMISTLQ</sequence>
<reference evidence="2" key="1">
    <citation type="submission" date="2023-08" db="EMBL/GenBank/DDBJ databases">
        <title>A de novo genome assembly of Solanum verrucosum Schlechtendal, a Mexican diploid species geographically isolated from the other diploid A-genome species in potato relatives.</title>
        <authorList>
            <person name="Hosaka K."/>
        </authorList>
    </citation>
    <scope>NUCLEOTIDE SEQUENCE</scope>
    <source>
        <tissue evidence="2">Young leaves</tissue>
    </source>
</reference>
<proteinExistence type="predicted"/>